<dbReference type="Proteomes" id="UP001481413">
    <property type="component" value="Unassembled WGS sequence"/>
</dbReference>
<dbReference type="InterPro" id="IPR041222">
    <property type="entry name" value="PriA_3primeBD"/>
</dbReference>
<feature type="domain" description="Helicase ATP-binding" evidence="12">
    <location>
        <begin position="209"/>
        <end position="375"/>
    </location>
</feature>
<dbReference type="HAMAP" id="MF_00983">
    <property type="entry name" value="PriA"/>
    <property type="match status" value="1"/>
</dbReference>
<feature type="binding site" evidence="11">
    <location>
        <position position="443"/>
    </location>
    <ligand>
        <name>Zn(2+)</name>
        <dbReference type="ChEBI" id="CHEBI:29105"/>
        <label>2</label>
    </ligand>
</feature>
<keyword evidence="3 11" id="KW-0479">Metal-binding</keyword>
<feature type="binding site" evidence="11">
    <location>
        <position position="434"/>
    </location>
    <ligand>
        <name>Zn(2+)</name>
        <dbReference type="ChEBI" id="CHEBI:29105"/>
        <label>1</label>
    </ligand>
</feature>
<dbReference type="InterPro" id="IPR041236">
    <property type="entry name" value="PriA_C"/>
</dbReference>
<dbReference type="PROSITE" id="PS51194">
    <property type="entry name" value="HELICASE_CTER"/>
    <property type="match status" value="1"/>
</dbReference>
<comment type="caution">
    <text evidence="14">The sequence shown here is derived from an EMBL/GenBank/DDBJ whole genome shotgun (WGS) entry which is preliminary data.</text>
</comment>
<dbReference type="NCBIfam" id="NF004067">
    <property type="entry name" value="PRK05580.1-4"/>
    <property type="match status" value="1"/>
</dbReference>
<dbReference type="NCBIfam" id="TIGR00595">
    <property type="entry name" value="priA"/>
    <property type="match status" value="1"/>
</dbReference>
<dbReference type="PANTHER" id="PTHR30580:SF0">
    <property type="entry name" value="PRIMOSOMAL PROTEIN N"/>
    <property type="match status" value="1"/>
</dbReference>
<dbReference type="CDD" id="cd18804">
    <property type="entry name" value="SF2_C_priA"/>
    <property type="match status" value="1"/>
</dbReference>
<dbReference type="EC" id="5.6.2.4" evidence="11"/>
<feature type="binding site" evidence="11">
    <location>
        <position position="464"/>
    </location>
    <ligand>
        <name>Zn(2+)</name>
        <dbReference type="ChEBI" id="CHEBI:29105"/>
        <label>2</label>
    </ligand>
</feature>
<dbReference type="Pfam" id="PF00270">
    <property type="entry name" value="DEAD"/>
    <property type="match status" value="1"/>
</dbReference>
<feature type="binding site" evidence="11">
    <location>
        <position position="477"/>
    </location>
    <ligand>
        <name>Zn(2+)</name>
        <dbReference type="ChEBI" id="CHEBI:29105"/>
        <label>1</label>
    </ligand>
</feature>
<dbReference type="RefSeq" id="WP_353295680.1">
    <property type="nucleotide sequence ID" value="NZ_BAABWH010000007.1"/>
</dbReference>
<dbReference type="PANTHER" id="PTHR30580">
    <property type="entry name" value="PRIMOSOMAL PROTEIN N"/>
    <property type="match status" value="1"/>
</dbReference>
<dbReference type="InterPro" id="IPR014001">
    <property type="entry name" value="Helicase_ATP-bd"/>
</dbReference>
<keyword evidence="2 11" id="KW-0235">DNA replication</keyword>
<accession>A0ABQ0A244</accession>
<dbReference type="Pfam" id="PF18319">
    <property type="entry name" value="Zn_ribbon_PriA"/>
    <property type="match status" value="1"/>
</dbReference>
<evidence type="ECO:0000256" key="10">
    <source>
        <dbReference type="ARBA" id="ARBA00023235"/>
    </source>
</evidence>
<sequence length="735" mass="82995">MSFFVVDIALPVPLLRTFDYLPVEGDSRENYQPGQRVRADFGRQLLTGIVLGTREHTEVPHNKLKPLLARLDDEPLLTHTDLQLARWMSDYYHHSLGDVLEHWVPTLLRRGADLSEADENGWLRLAAADAEPALRGTKQLALWAQFQRQSYIAHRHLTAQGFSLAQCRKLAELGLIKEQQRLPVPPLPESVRPALTLNDEQQSAVTKVTGVLGQFKACLLEGVTGSGKTEVYLQLIDKVIQQGKQALLLVPEIGLTPQTVRRFQERFDVPVALLHSGLNDRERLQGWRQAREGHARILIGTRSAVFTPLPDLGLIILDEEHDGSFKQQDGLRYSARDFALVRAHQAQVPVLLGSATPSLETLHNALTGKYLHLKLTRRAGNARPPGMKLHSILHQPLVHGFAEPVLSAMQQHLNRGKQVLVFLNRRGFAPLLACKQCGWNAECRRCDARMTLHQYPPHLHCHHCDYQQPIPSVCPECHSPDIEPIGQGTERIEEQVSALFPDTPVKRVDRDTVRTKQAFDELFDEIHTGKPCILVGTQMLAKGHHFPDVTLVVILDSDAGLFSADFRGMEHSAQLIKQVAGRAGRAESPGDVWIQTLYADHPQLNLLIDDGYHALALSILRERMDQQLPPYSHMAMLRSECEDRATAQRFLEQARHILQHWLKQYGQKDAPVTLLGPVPAIMERRNGRYRFQLQVFCSERKALHQTLDAALKQLQTLKGFNKVRWHIDVDPLDTL</sequence>
<keyword evidence="5 11" id="KW-0378">Hydrolase</keyword>
<evidence type="ECO:0000313" key="14">
    <source>
        <dbReference type="EMBL" id="GAA6146459.1"/>
    </source>
</evidence>
<comment type="subunit">
    <text evidence="11">Component of the replication restart primosome.</text>
</comment>
<keyword evidence="9 11" id="KW-0238">DNA-binding</keyword>
<keyword evidence="7 11" id="KW-0862">Zinc</keyword>
<dbReference type="SMART" id="SM00490">
    <property type="entry name" value="HELICc"/>
    <property type="match status" value="1"/>
</dbReference>
<evidence type="ECO:0000256" key="7">
    <source>
        <dbReference type="ARBA" id="ARBA00022833"/>
    </source>
</evidence>
<dbReference type="InterPro" id="IPR040498">
    <property type="entry name" value="PriA_CRR"/>
</dbReference>
<evidence type="ECO:0000256" key="4">
    <source>
        <dbReference type="ARBA" id="ARBA00022741"/>
    </source>
</evidence>
<dbReference type="Pfam" id="PF17764">
    <property type="entry name" value="PriA_3primeBD"/>
    <property type="match status" value="1"/>
</dbReference>
<evidence type="ECO:0000256" key="5">
    <source>
        <dbReference type="ARBA" id="ARBA00022801"/>
    </source>
</evidence>
<feature type="binding site" evidence="11">
    <location>
        <position position="437"/>
    </location>
    <ligand>
        <name>Zn(2+)</name>
        <dbReference type="ChEBI" id="CHEBI:29105"/>
        <label>1</label>
    </ligand>
</feature>
<keyword evidence="15" id="KW-1185">Reference proteome</keyword>
<evidence type="ECO:0000256" key="11">
    <source>
        <dbReference type="HAMAP-Rule" id="MF_00983"/>
    </source>
</evidence>
<evidence type="ECO:0000256" key="6">
    <source>
        <dbReference type="ARBA" id="ARBA00022806"/>
    </source>
</evidence>
<dbReference type="Pfam" id="PF18074">
    <property type="entry name" value="PriA_C"/>
    <property type="match status" value="1"/>
</dbReference>
<dbReference type="CDD" id="cd17929">
    <property type="entry name" value="DEXHc_priA"/>
    <property type="match status" value="1"/>
</dbReference>
<feature type="domain" description="Helicase C-terminal" evidence="13">
    <location>
        <begin position="469"/>
        <end position="636"/>
    </location>
</feature>
<evidence type="ECO:0000256" key="1">
    <source>
        <dbReference type="ARBA" id="ARBA00022515"/>
    </source>
</evidence>
<keyword evidence="4 11" id="KW-0547">Nucleotide-binding</keyword>
<comment type="catalytic activity">
    <reaction evidence="11">
        <text>ATP + H2O = ADP + phosphate + H(+)</text>
        <dbReference type="Rhea" id="RHEA:13065"/>
        <dbReference type="ChEBI" id="CHEBI:15377"/>
        <dbReference type="ChEBI" id="CHEBI:15378"/>
        <dbReference type="ChEBI" id="CHEBI:30616"/>
        <dbReference type="ChEBI" id="CHEBI:43474"/>
        <dbReference type="ChEBI" id="CHEBI:456216"/>
        <dbReference type="EC" id="5.6.2.4"/>
    </reaction>
</comment>
<dbReference type="InterPro" id="IPR042115">
    <property type="entry name" value="PriA_3primeBD_sf"/>
</dbReference>
<comment type="cofactor">
    <cofactor evidence="11">
        <name>Zn(2+)</name>
        <dbReference type="ChEBI" id="CHEBI:29105"/>
    </cofactor>
    <text evidence="11">Binds 2 zinc ions per subunit.</text>
</comment>
<evidence type="ECO:0000256" key="8">
    <source>
        <dbReference type="ARBA" id="ARBA00022840"/>
    </source>
</evidence>
<comment type="function">
    <text evidence="11">Initiates the restart of stalled replication forks, which reloads the replicative helicase on sites other than the origin of replication. Recognizes and binds to abandoned replication forks and remodels them to uncover a helicase loading site. Promotes assembly of the primosome at these replication forks.</text>
</comment>
<dbReference type="Gene3D" id="3.40.1440.60">
    <property type="entry name" value="PriA, 3(prime) DNA-binding domain"/>
    <property type="match status" value="1"/>
</dbReference>
<evidence type="ECO:0000256" key="9">
    <source>
        <dbReference type="ARBA" id="ARBA00023125"/>
    </source>
</evidence>
<gene>
    <name evidence="11" type="primary">priA</name>
    <name evidence="14" type="ORF">NBRC116585_25770</name>
</gene>
<evidence type="ECO:0000256" key="3">
    <source>
        <dbReference type="ARBA" id="ARBA00022723"/>
    </source>
</evidence>
<dbReference type="SMART" id="SM00487">
    <property type="entry name" value="DEXDc"/>
    <property type="match status" value="1"/>
</dbReference>
<evidence type="ECO:0000313" key="15">
    <source>
        <dbReference type="Proteomes" id="UP001481413"/>
    </source>
</evidence>
<evidence type="ECO:0000256" key="2">
    <source>
        <dbReference type="ARBA" id="ARBA00022705"/>
    </source>
</evidence>
<evidence type="ECO:0000259" key="13">
    <source>
        <dbReference type="PROSITE" id="PS51194"/>
    </source>
</evidence>
<comment type="catalytic activity">
    <reaction evidence="11">
        <text>Couples ATP hydrolysis with the unwinding of duplex DNA by translocating in the 3'-5' direction.</text>
        <dbReference type="EC" id="5.6.2.4"/>
    </reaction>
</comment>
<dbReference type="InterPro" id="IPR001650">
    <property type="entry name" value="Helicase_C-like"/>
</dbReference>
<dbReference type="InterPro" id="IPR011545">
    <property type="entry name" value="DEAD/DEAH_box_helicase_dom"/>
</dbReference>
<dbReference type="Pfam" id="PF00271">
    <property type="entry name" value="Helicase_C"/>
    <property type="match status" value="1"/>
</dbReference>
<name>A0ABQ0A244_9GAMM</name>
<feature type="binding site" evidence="11">
    <location>
        <position position="474"/>
    </location>
    <ligand>
        <name>Zn(2+)</name>
        <dbReference type="ChEBI" id="CHEBI:29105"/>
        <label>1</label>
    </ligand>
</feature>
<keyword evidence="8 11" id="KW-0067">ATP-binding</keyword>
<reference evidence="14 15" key="1">
    <citation type="submission" date="2024-04" db="EMBL/GenBank/DDBJ databases">
        <title>Draft genome sequence of Thalassolituus maritimus NBRC 116585.</title>
        <authorList>
            <person name="Miyakawa T."/>
            <person name="Kusuya Y."/>
            <person name="Miura T."/>
        </authorList>
    </citation>
    <scope>NUCLEOTIDE SEQUENCE [LARGE SCALE GENOMIC DNA]</scope>
    <source>
        <strain evidence="14 15">5NW40-0001</strain>
    </source>
</reference>
<feature type="binding site" evidence="11">
    <location>
        <position position="446"/>
    </location>
    <ligand>
        <name>Zn(2+)</name>
        <dbReference type="ChEBI" id="CHEBI:29105"/>
        <label>2</label>
    </ligand>
</feature>
<proteinExistence type="inferred from homology"/>
<keyword evidence="6 11" id="KW-0347">Helicase</keyword>
<dbReference type="InterPro" id="IPR005259">
    <property type="entry name" value="PriA"/>
</dbReference>
<keyword evidence="1 11" id="KW-0639">Primosome</keyword>
<protein>
    <recommendedName>
        <fullName evidence="11">Replication restart protein PriA</fullName>
    </recommendedName>
    <alternativeName>
        <fullName evidence="11">ATP-dependent DNA helicase PriA</fullName>
        <ecNumber evidence="11">5.6.2.4</ecNumber>
    </alternativeName>
    <alternativeName>
        <fullName evidence="11">DNA 3'-5' helicase PriA</fullName>
    </alternativeName>
</protein>
<comment type="similarity">
    <text evidence="11">Belongs to the helicase family. PriA subfamily.</text>
</comment>
<keyword evidence="10 11" id="KW-0413">Isomerase</keyword>
<evidence type="ECO:0000259" key="12">
    <source>
        <dbReference type="PROSITE" id="PS51192"/>
    </source>
</evidence>
<organism evidence="14 15">
    <name type="scientific">Thalassolituus maritimus</name>
    <dbReference type="NCBI Taxonomy" id="484498"/>
    <lineage>
        <taxon>Bacteria</taxon>
        <taxon>Pseudomonadati</taxon>
        <taxon>Pseudomonadota</taxon>
        <taxon>Gammaproteobacteria</taxon>
        <taxon>Oceanospirillales</taxon>
        <taxon>Oceanospirillaceae</taxon>
        <taxon>Thalassolituus</taxon>
    </lineage>
</organism>
<dbReference type="PROSITE" id="PS51192">
    <property type="entry name" value="HELICASE_ATP_BIND_1"/>
    <property type="match status" value="1"/>
</dbReference>
<dbReference type="Gene3D" id="3.40.50.300">
    <property type="entry name" value="P-loop containing nucleotide triphosphate hydrolases"/>
    <property type="match status" value="2"/>
</dbReference>
<feature type="binding site" evidence="11">
    <location>
        <position position="461"/>
    </location>
    <ligand>
        <name>Zn(2+)</name>
        <dbReference type="ChEBI" id="CHEBI:29105"/>
        <label>2</label>
    </ligand>
</feature>
<dbReference type="InterPro" id="IPR027417">
    <property type="entry name" value="P-loop_NTPase"/>
</dbReference>
<dbReference type="EMBL" id="BAABWH010000007">
    <property type="protein sequence ID" value="GAA6146459.1"/>
    <property type="molecule type" value="Genomic_DNA"/>
</dbReference>
<dbReference type="SUPFAM" id="SSF52540">
    <property type="entry name" value="P-loop containing nucleoside triphosphate hydrolases"/>
    <property type="match status" value="1"/>
</dbReference>